<comment type="cofactor">
    <cofactor evidence="1 8">
        <name>heme</name>
        <dbReference type="ChEBI" id="CHEBI:30413"/>
    </cofactor>
</comment>
<keyword evidence="6 8" id="KW-0408">Iron</keyword>
<dbReference type="CDD" id="cd11063">
    <property type="entry name" value="CYP52"/>
    <property type="match status" value="1"/>
</dbReference>
<evidence type="ECO:0000256" key="8">
    <source>
        <dbReference type="PIRSR" id="PIRSR602402-1"/>
    </source>
</evidence>
<dbReference type="SUPFAM" id="SSF48264">
    <property type="entry name" value="Cytochrome P450"/>
    <property type="match status" value="1"/>
</dbReference>
<dbReference type="InterPro" id="IPR001128">
    <property type="entry name" value="Cyt_P450"/>
</dbReference>
<keyword evidence="11" id="KW-1185">Reference proteome</keyword>
<dbReference type="AlphaFoldDB" id="A0A9N9LMC6"/>
<keyword evidence="7 9" id="KW-0503">Monooxygenase</keyword>
<evidence type="ECO:0000313" key="10">
    <source>
        <dbReference type="EMBL" id="CAG8976338.1"/>
    </source>
</evidence>
<protein>
    <recommendedName>
        <fullName evidence="12">Cytochrome P450 alkane hydroxylase</fullName>
    </recommendedName>
</protein>
<comment type="similarity">
    <text evidence="2 9">Belongs to the cytochrome P450 family.</text>
</comment>
<dbReference type="PANTHER" id="PTHR24287">
    <property type="entry name" value="P450, PUTATIVE (EUROFUNG)-RELATED"/>
    <property type="match status" value="1"/>
</dbReference>
<sequence length="500" mass="56521">MALDTRNIILLVLALLLISILSRKFITYLTYRHASNHQNYKPAPKIPQWDRLIGYSLFKESTQAVSTNSVLQLMTTRFQEYGTTFSGVLMGQSFIMTIEPENIKAVLATNFRDFGIRGRLESFGPLLGNGIFTTDGVQWEHSRALIRPAFVKAQVADLGLYETHFQDLLSLLPTDGSTVDLQPLFFRLTLDSATESLFGSSVNSLQNSEGPEKDFAIAIDYALSQIPQRYRRGALTRFLPDRKFHQACKTVHTYTDQFVQSALAAKASKEKQNVEEGGQRYTLLHELAKATSDPIQLRDELLNMLIAGRDTTASLLSNLFFVLARRPDVWQRLRGEVGELGGLKPDYEALRRMKYLRNVLNEALRLYPVVPANSRFAIRNTTLPRGGGSDGSSPIFIAKGQIVAYSVFDMHRRNDIYGLNAEEFDPDRWNDLRPGWAYIPFNGGPRICLGQQFALTEIGYVTVRFVQSFREIEAKREREWVERLGVTLSSFDGVKVGLNK</sequence>
<dbReference type="GO" id="GO:0020037">
    <property type="term" value="F:heme binding"/>
    <property type="evidence" value="ECO:0007669"/>
    <property type="project" value="InterPro"/>
</dbReference>
<evidence type="ECO:0000256" key="2">
    <source>
        <dbReference type="ARBA" id="ARBA00010617"/>
    </source>
</evidence>
<dbReference type="Gene3D" id="1.10.630.10">
    <property type="entry name" value="Cytochrome P450"/>
    <property type="match status" value="1"/>
</dbReference>
<dbReference type="PRINTS" id="PR00464">
    <property type="entry name" value="EP450II"/>
</dbReference>
<evidence type="ECO:0000256" key="4">
    <source>
        <dbReference type="ARBA" id="ARBA00022723"/>
    </source>
</evidence>
<dbReference type="EMBL" id="CAJVRM010000172">
    <property type="protein sequence ID" value="CAG8976338.1"/>
    <property type="molecule type" value="Genomic_DNA"/>
</dbReference>
<reference evidence="10" key="1">
    <citation type="submission" date="2021-07" db="EMBL/GenBank/DDBJ databases">
        <authorList>
            <person name="Durling M."/>
        </authorList>
    </citation>
    <scope>NUCLEOTIDE SEQUENCE</scope>
</reference>
<name>A0A9N9LMC6_9HELO</name>
<feature type="binding site" description="axial binding residue" evidence="8">
    <location>
        <position position="448"/>
    </location>
    <ligand>
        <name>heme</name>
        <dbReference type="ChEBI" id="CHEBI:30413"/>
    </ligand>
    <ligandPart>
        <name>Fe</name>
        <dbReference type="ChEBI" id="CHEBI:18248"/>
    </ligandPart>
</feature>
<dbReference type="Pfam" id="PF00067">
    <property type="entry name" value="p450"/>
    <property type="match status" value="1"/>
</dbReference>
<gene>
    <name evidence="10" type="ORF">HYALB_00005745</name>
</gene>
<evidence type="ECO:0000256" key="1">
    <source>
        <dbReference type="ARBA" id="ARBA00001971"/>
    </source>
</evidence>
<evidence type="ECO:0000313" key="11">
    <source>
        <dbReference type="Proteomes" id="UP000701801"/>
    </source>
</evidence>
<evidence type="ECO:0000256" key="3">
    <source>
        <dbReference type="ARBA" id="ARBA00022617"/>
    </source>
</evidence>
<organism evidence="10 11">
    <name type="scientific">Hymenoscyphus albidus</name>
    <dbReference type="NCBI Taxonomy" id="595503"/>
    <lineage>
        <taxon>Eukaryota</taxon>
        <taxon>Fungi</taxon>
        <taxon>Dikarya</taxon>
        <taxon>Ascomycota</taxon>
        <taxon>Pezizomycotina</taxon>
        <taxon>Leotiomycetes</taxon>
        <taxon>Helotiales</taxon>
        <taxon>Helotiaceae</taxon>
        <taxon>Hymenoscyphus</taxon>
    </lineage>
</organism>
<dbReference type="InterPro" id="IPR036396">
    <property type="entry name" value="Cyt_P450_sf"/>
</dbReference>
<dbReference type="PRINTS" id="PR01239">
    <property type="entry name" value="EP450IICYP52"/>
</dbReference>
<evidence type="ECO:0000256" key="9">
    <source>
        <dbReference type="RuleBase" id="RU000461"/>
    </source>
</evidence>
<dbReference type="PANTHER" id="PTHR24287:SF1">
    <property type="entry name" value="P450, PUTATIVE (EUROFUNG)-RELATED"/>
    <property type="match status" value="1"/>
</dbReference>
<accession>A0A9N9LMC6</accession>
<keyword evidence="3 8" id="KW-0349">Heme</keyword>
<dbReference type="GO" id="GO:0005506">
    <property type="term" value="F:iron ion binding"/>
    <property type="evidence" value="ECO:0007669"/>
    <property type="project" value="InterPro"/>
</dbReference>
<dbReference type="PRINTS" id="PR00385">
    <property type="entry name" value="P450"/>
</dbReference>
<evidence type="ECO:0000256" key="7">
    <source>
        <dbReference type="ARBA" id="ARBA00023033"/>
    </source>
</evidence>
<dbReference type="InterPro" id="IPR002974">
    <property type="entry name" value="Cyt_P450_E_CYP52_ascomycetes"/>
</dbReference>
<proteinExistence type="inferred from homology"/>
<evidence type="ECO:0000256" key="5">
    <source>
        <dbReference type="ARBA" id="ARBA00023002"/>
    </source>
</evidence>
<comment type="caution">
    <text evidence="10">The sequence shown here is derived from an EMBL/GenBank/DDBJ whole genome shotgun (WGS) entry which is preliminary data.</text>
</comment>
<dbReference type="GO" id="GO:0016712">
    <property type="term" value="F:oxidoreductase activity, acting on paired donors, with incorporation or reduction of molecular oxygen, reduced flavin or flavoprotein as one donor, and incorporation of one atom of oxygen"/>
    <property type="evidence" value="ECO:0007669"/>
    <property type="project" value="InterPro"/>
</dbReference>
<dbReference type="InterPro" id="IPR002402">
    <property type="entry name" value="Cyt_P450_E_grp-II"/>
</dbReference>
<keyword evidence="5 9" id="KW-0560">Oxidoreductase</keyword>
<dbReference type="OrthoDB" id="1470350at2759"/>
<evidence type="ECO:0000256" key="6">
    <source>
        <dbReference type="ARBA" id="ARBA00023004"/>
    </source>
</evidence>
<dbReference type="Proteomes" id="UP000701801">
    <property type="component" value="Unassembled WGS sequence"/>
</dbReference>
<evidence type="ECO:0008006" key="12">
    <source>
        <dbReference type="Google" id="ProtNLM"/>
    </source>
</evidence>
<dbReference type="PROSITE" id="PS00086">
    <property type="entry name" value="CYTOCHROME_P450"/>
    <property type="match status" value="1"/>
</dbReference>
<dbReference type="InterPro" id="IPR017972">
    <property type="entry name" value="Cyt_P450_CS"/>
</dbReference>
<keyword evidence="4 8" id="KW-0479">Metal-binding</keyword>
<dbReference type="InterPro" id="IPR047146">
    <property type="entry name" value="Cyt_P450_E_CYP52_fungi"/>
</dbReference>